<dbReference type="Pfam" id="PF00067">
    <property type="entry name" value="p450"/>
    <property type="match status" value="1"/>
</dbReference>
<keyword evidence="6 10" id="KW-0560">Oxidoreductase</keyword>
<dbReference type="EMBL" id="JAFIQS010000002">
    <property type="protein sequence ID" value="KAG5172290.1"/>
    <property type="molecule type" value="Genomic_DNA"/>
</dbReference>
<dbReference type="PROSITE" id="PS00086">
    <property type="entry name" value="CYTOCHROME_P450"/>
    <property type="match status" value="1"/>
</dbReference>
<dbReference type="SUPFAM" id="SSF48264">
    <property type="entry name" value="Cytochrome P450"/>
    <property type="match status" value="1"/>
</dbReference>
<reference evidence="11" key="1">
    <citation type="submission" date="2021-02" db="EMBL/GenBank/DDBJ databases">
        <title>Psilocybe cubensis genome.</title>
        <authorList>
            <person name="Mckernan K.J."/>
            <person name="Crawford S."/>
            <person name="Trippe A."/>
            <person name="Kane L.T."/>
            <person name="Mclaughlin S."/>
        </authorList>
    </citation>
    <scope>NUCLEOTIDE SEQUENCE [LARGE SCALE GENOMIC DNA]</scope>
    <source>
        <strain evidence="11">MGC-MH-2018</strain>
    </source>
</reference>
<dbReference type="PANTHER" id="PTHR46300">
    <property type="entry name" value="P450, PUTATIVE (EUROFUNG)-RELATED-RELATED"/>
    <property type="match status" value="1"/>
</dbReference>
<comment type="cofactor">
    <cofactor evidence="1 9">
        <name>heme</name>
        <dbReference type="ChEBI" id="CHEBI:30413"/>
    </cofactor>
</comment>
<evidence type="ECO:0000256" key="1">
    <source>
        <dbReference type="ARBA" id="ARBA00001971"/>
    </source>
</evidence>
<dbReference type="PRINTS" id="PR00463">
    <property type="entry name" value="EP450I"/>
</dbReference>
<evidence type="ECO:0000256" key="10">
    <source>
        <dbReference type="RuleBase" id="RU000461"/>
    </source>
</evidence>
<evidence type="ECO:0000256" key="8">
    <source>
        <dbReference type="ARBA" id="ARBA00023033"/>
    </source>
</evidence>
<name>A0A8H7Y6Y8_PSICU</name>
<evidence type="ECO:0000256" key="7">
    <source>
        <dbReference type="ARBA" id="ARBA00023004"/>
    </source>
</evidence>
<proteinExistence type="inferred from homology"/>
<dbReference type="AlphaFoldDB" id="A0A8H7Y6Y8"/>
<dbReference type="PANTHER" id="PTHR46300:SF7">
    <property type="entry name" value="P450, PUTATIVE (EUROFUNG)-RELATED"/>
    <property type="match status" value="1"/>
</dbReference>
<comment type="pathway">
    <text evidence="2">Secondary metabolite biosynthesis.</text>
</comment>
<dbReference type="InterPro" id="IPR017972">
    <property type="entry name" value="Cyt_P450_CS"/>
</dbReference>
<dbReference type="GO" id="GO:0005506">
    <property type="term" value="F:iron ion binding"/>
    <property type="evidence" value="ECO:0007669"/>
    <property type="project" value="InterPro"/>
</dbReference>
<dbReference type="InterPro" id="IPR001128">
    <property type="entry name" value="Cyt_P450"/>
</dbReference>
<feature type="binding site" description="axial binding residue" evidence="9">
    <location>
        <position position="455"/>
    </location>
    <ligand>
        <name>heme</name>
        <dbReference type="ChEBI" id="CHEBI:30413"/>
    </ligand>
    <ligandPart>
        <name>Fe</name>
        <dbReference type="ChEBI" id="CHEBI:18248"/>
    </ligandPart>
</feature>
<protein>
    <recommendedName>
        <fullName evidence="12">O-methylsterigmatocystin oxidoreductase</fullName>
    </recommendedName>
</protein>
<sequence length="528" mass="60032">MDSTLKIIVSLAIIYSLRMLVAKIRKPAYLPGPKRLPIIGNLLDMPESEGWVTYKRWKEQFGDAIYLEIFGSPIVVLNSYKACIDLLDKRADIYSDRPIGIMANIMMGWHKAVMMAPYNDRWRKFRKICAQSMRKDVVKKFHPVQEREVARYLGTLLHDPLRYMENFRFTAGRTLLWNIYGIQIEEANDPIITTAEKAMQVGVFAAQPGNFLVDFFPAMRYIPDWFPGASWKEFARKGRILADNMVNIPFDMTVKDINAGVHEPSLTSLSLERKEDEDVVKWCSASLLAGKPLQKLTVGFPIESTTLVAGADTSVASIHAFFLAMVLHPDIQKRCQDEIDSVTGGTRLPEIVDKDKLPYMNAMMWELMRWQPVSPLALPHRLMKDDIYNGCIIPEGTVVLANTWAVTRDPSLFEDPERFNPDRYLPYFDKSIPHDPNNLPLEPNAFAFGYGRRVCAGVHYAETMIFISMARILSTFNITKAKDKDGNEITPEIKFNSSIVRETLNFDCAINPRSETAKSMVLQGISSL</sequence>
<evidence type="ECO:0000256" key="4">
    <source>
        <dbReference type="ARBA" id="ARBA00022617"/>
    </source>
</evidence>
<dbReference type="GO" id="GO:0004497">
    <property type="term" value="F:monooxygenase activity"/>
    <property type="evidence" value="ECO:0007669"/>
    <property type="project" value="UniProtKB-KW"/>
</dbReference>
<dbReference type="InterPro" id="IPR036396">
    <property type="entry name" value="Cyt_P450_sf"/>
</dbReference>
<dbReference type="Gene3D" id="1.10.630.10">
    <property type="entry name" value="Cytochrome P450"/>
    <property type="match status" value="1"/>
</dbReference>
<comment type="similarity">
    <text evidence="3 10">Belongs to the cytochrome P450 family.</text>
</comment>
<keyword evidence="8 10" id="KW-0503">Monooxygenase</keyword>
<evidence type="ECO:0000256" key="6">
    <source>
        <dbReference type="ARBA" id="ARBA00023002"/>
    </source>
</evidence>
<evidence type="ECO:0000256" key="3">
    <source>
        <dbReference type="ARBA" id="ARBA00010617"/>
    </source>
</evidence>
<dbReference type="InterPro" id="IPR050364">
    <property type="entry name" value="Cytochrome_P450_fung"/>
</dbReference>
<dbReference type="GO" id="GO:0016705">
    <property type="term" value="F:oxidoreductase activity, acting on paired donors, with incorporation or reduction of molecular oxygen"/>
    <property type="evidence" value="ECO:0007669"/>
    <property type="project" value="InterPro"/>
</dbReference>
<evidence type="ECO:0008006" key="12">
    <source>
        <dbReference type="Google" id="ProtNLM"/>
    </source>
</evidence>
<keyword evidence="5 9" id="KW-0479">Metal-binding</keyword>
<evidence type="ECO:0000313" key="11">
    <source>
        <dbReference type="EMBL" id="KAG5172290.1"/>
    </source>
</evidence>
<dbReference type="CDD" id="cd11065">
    <property type="entry name" value="CYP64-like"/>
    <property type="match status" value="1"/>
</dbReference>
<evidence type="ECO:0000256" key="9">
    <source>
        <dbReference type="PIRSR" id="PIRSR602401-1"/>
    </source>
</evidence>
<comment type="caution">
    <text evidence="11">The sequence shown here is derived from an EMBL/GenBank/DDBJ whole genome shotgun (WGS) entry which is preliminary data.</text>
</comment>
<organism evidence="11">
    <name type="scientific">Psilocybe cubensis</name>
    <name type="common">Psychedelic mushroom</name>
    <name type="synonym">Stropharia cubensis</name>
    <dbReference type="NCBI Taxonomy" id="181762"/>
    <lineage>
        <taxon>Eukaryota</taxon>
        <taxon>Fungi</taxon>
        <taxon>Dikarya</taxon>
        <taxon>Basidiomycota</taxon>
        <taxon>Agaricomycotina</taxon>
        <taxon>Agaricomycetes</taxon>
        <taxon>Agaricomycetidae</taxon>
        <taxon>Agaricales</taxon>
        <taxon>Agaricineae</taxon>
        <taxon>Strophariaceae</taxon>
        <taxon>Psilocybe</taxon>
    </lineage>
</organism>
<dbReference type="InterPro" id="IPR002401">
    <property type="entry name" value="Cyt_P450_E_grp-I"/>
</dbReference>
<keyword evidence="7 9" id="KW-0408">Iron</keyword>
<accession>A0A8H7Y6Y8</accession>
<evidence type="ECO:0000256" key="2">
    <source>
        <dbReference type="ARBA" id="ARBA00005179"/>
    </source>
</evidence>
<gene>
    <name evidence="11" type="ORF">JR316_001787</name>
</gene>
<dbReference type="GO" id="GO:0020037">
    <property type="term" value="F:heme binding"/>
    <property type="evidence" value="ECO:0007669"/>
    <property type="project" value="InterPro"/>
</dbReference>
<evidence type="ECO:0000256" key="5">
    <source>
        <dbReference type="ARBA" id="ARBA00022723"/>
    </source>
</evidence>
<keyword evidence="4 9" id="KW-0349">Heme</keyword>